<comment type="pathway">
    <text evidence="2">Carbohydrate degradation; glycolysis; pyruvate from D-glyceraldehyde 3-phosphate: step 3/5.</text>
</comment>
<dbReference type="GO" id="GO:0006096">
    <property type="term" value="P:glycolytic process"/>
    <property type="evidence" value="ECO:0007669"/>
    <property type="project" value="UniProtKB-UniPathway"/>
</dbReference>
<evidence type="ECO:0000256" key="8">
    <source>
        <dbReference type="ARBA" id="ARBA00023235"/>
    </source>
</evidence>
<feature type="binding site" evidence="9">
    <location>
        <position position="339"/>
    </location>
    <ligand>
        <name>Mn(2+)</name>
        <dbReference type="ChEBI" id="CHEBI:29035"/>
        <label>2</label>
    </ligand>
</feature>
<evidence type="ECO:0000313" key="12">
    <source>
        <dbReference type="EMBL" id="OSX73640.1"/>
    </source>
</evidence>
<feature type="binding site" evidence="9">
    <location>
        <position position="370"/>
    </location>
    <ligand>
        <name>Mn(2+)</name>
        <dbReference type="ChEBI" id="CHEBI:29035"/>
        <label>1</label>
    </ligand>
</feature>
<dbReference type="InterPro" id="IPR005995">
    <property type="entry name" value="Pgm_bpd_ind"/>
</dbReference>
<dbReference type="GO" id="GO:0004619">
    <property type="term" value="F:phosphoglycerate mutase activity"/>
    <property type="evidence" value="ECO:0007669"/>
    <property type="project" value="UniProtKB-EC"/>
</dbReference>
<keyword evidence="8" id="KW-0413">Isomerase</keyword>
<dbReference type="PANTHER" id="PTHR31637:SF0">
    <property type="entry name" value="2,3-BISPHOSPHOGLYCERATE-INDEPENDENT PHOSPHOGLYCERATE MUTASE"/>
    <property type="match status" value="1"/>
</dbReference>
<feature type="binding site" evidence="9">
    <location>
        <position position="340"/>
    </location>
    <ligand>
        <name>Mn(2+)</name>
        <dbReference type="ChEBI" id="CHEBI:29035"/>
        <label>2</label>
    </ligand>
</feature>
<evidence type="ECO:0000256" key="6">
    <source>
        <dbReference type="ARBA" id="ARBA00023152"/>
    </source>
</evidence>
<dbReference type="UniPathway" id="UPA00109">
    <property type="reaction ID" value="UER00186"/>
</dbReference>
<proteinExistence type="inferred from homology"/>
<dbReference type="InterPro" id="IPR036646">
    <property type="entry name" value="PGAM_B_sf"/>
</dbReference>
<keyword evidence="7 9" id="KW-0464">Manganese</keyword>
<gene>
    <name evidence="12" type="ORF">BU14_0333s0028</name>
</gene>
<evidence type="ECO:0000256" key="9">
    <source>
        <dbReference type="PIRSR" id="PIRSR001492-3"/>
    </source>
</evidence>
<comment type="similarity">
    <text evidence="3">Belongs to the BPG-independent phosphoglycerate mutase family.</text>
</comment>
<feature type="binding site" evidence="9">
    <location>
        <position position="298"/>
    </location>
    <ligand>
        <name>Mn(2+)</name>
        <dbReference type="ChEBI" id="CHEBI:29035"/>
        <label>1</label>
    </ligand>
</feature>
<name>A0A1X6NYM1_PORUM</name>
<keyword evidence="6" id="KW-0324">Glycolysis</keyword>
<dbReference type="SUPFAM" id="SSF53649">
    <property type="entry name" value="Alkaline phosphatase-like"/>
    <property type="match status" value="1"/>
</dbReference>
<evidence type="ECO:0000256" key="4">
    <source>
        <dbReference type="ARBA" id="ARBA00012026"/>
    </source>
</evidence>
<keyword evidence="5 9" id="KW-0479">Metal-binding</keyword>
<dbReference type="GO" id="GO:0005737">
    <property type="term" value="C:cytoplasm"/>
    <property type="evidence" value="ECO:0007669"/>
    <property type="project" value="InterPro"/>
</dbReference>
<evidence type="ECO:0000256" key="2">
    <source>
        <dbReference type="ARBA" id="ARBA00004798"/>
    </source>
</evidence>
<evidence type="ECO:0000256" key="3">
    <source>
        <dbReference type="ARBA" id="ARBA00008819"/>
    </source>
</evidence>
<keyword evidence="13" id="KW-1185">Reference proteome</keyword>
<dbReference type="EC" id="5.4.2.12" evidence="4"/>
<evidence type="ECO:0000256" key="7">
    <source>
        <dbReference type="ARBA" id="ARBA00023211"/>
    </source>
</evidence>
<dbReference type="GO" id="GO:0030145">
    <property type="term" value="F:manganese ion binding"/>
    <property type="evidence" value="ECO:0007669"/>
    <property type="project" value="InterPro"/>
</dbReference>
<feature type="binding site" evidence="9">
    <location>
        <position position="302"/>
    </location>
    <ligand>
        <name>Mn(2+)</name>
        <dbReference type="ChEBI" id="CHEBI:29035"/>
        <label>1</label>
    </ligand>
</feature>
<dbReference type="InterPro" id="IPR017850">
    <property type="entry name" value="Alkaline_phosphatase_core_sf"/>
</dbReference>
<organism evidence="12 13">
    <name type="scientific">Porphyra umbilicalis</name>
    <name type="common">Purple laver</name>
    <name type="synonym">Red alga</name>
    <dbReference type="NCBI Taxonomy" id="2786"/>
    <lineage>
        <taxon>Eukaryota</taxon>
        <taxon>Rhodophyta</taxon>
        <taxon>Bangiophyceae</taxon>
        <taxon>Bangiales</taxon>
        <taxon>Bangiaceae</taxon>
        <taxon>Porphyra</taxon>
    </lineage>
</organism>
<dbReference type="GO" id="GO:0006007">
    <property type="term" value="P:glucose catabolic process"/>
    <property type="evidence" value="ECO:0007669"/>
    <property type="project" value="InterPro"/>
</dbReference>
<comment type="cofactor">
    <cofactor evidence="1">
        <name>Mn(2+)</name>
        <dbReference type="ChEBI" id="CHEBI:29035"/>
    </cofactor>
</comment>
<accession>A0A1X6NYM1</accession>
<dbReference type="PANTHER" id="PTHR31637">
    <property type="entry name" value="2,3-BISPHOSPHOGLYCERATE-INDEPENDENT PHOSPHOGLYCERATE MUTASE"/>
    <property type="match status" value="1"/>
</dbReference>
<evidence type="ECO:0000259" key="11">
    <source>
        <dbReference type="Pfam" id="PF06415"/>
    </source>
</evidence>
<dbReference type="Gene3D" id="3.40.1450.10">
    <property type="entry name" value="BPG-independent phosphoglycerate mutase, domain B"/>
    <property type="match status" value="1"/>
</dbReference>
<feature type="region of interest" description="Disordered" evidence="10">
    <location>
        <begin position="480"/>
        <end position="514"/>
    </location>
</feature>
<dbReference type="SUPFAM" id="SSF64158">
    <property type="entry name" value="2,3-Bisphosphoglycerate-independent phosphoglycerate mutase, substrate-binding domain"/>
    <property type="match status" value="1"/>
</dbReference>
<sequence>MDHVWLLLDAAVADGVRRIRVHVLTDGRDTGERDGVGAIAKLEAKLAALRDGAGVDAAVASGGGRQDVTMDRYEADWGVVARGWRAHVLADTDAVATFPSATAAVQAAYDGGATDQHVPAFVVVDDDGAPVGRMADGDAVVLWNYRGDRAKEMAAALDTPPGGDWPHFDRGDVPALRFAGMLTYDEEQGVPRRSLVGSEPIDQPVGAVVAAAGLRRLCVAETKKYGHLTYFFNGHRATPFDDATETYVQVDSLPGQEQDNPAMATAAVTDVIVAAIRGDADAVAPPPDLLCVNLANGDMCGHTGVMDAAVAGMEAVDAATRRLLAAVVAAGGVAVVTADHGNAEQMAAHGADGRPLAGDAPQGWTPLTAHTTARVPLWVVGAGVGGMAVDGRARWDAGKDDRDTACSGAGIANISAAVLHLLGVDSPDAYLPSVLVAKGGGGGTERRRDRASVPQGLTFTVLGRGLFLVGVCLMGGAGGGERRERNVGGATVPLPTKSMLSASNRPHQRAATAA</sequence>
<dbReference type="InterPro" id="IPR011258">
    <property type="entry name" value="BPG-indep_PGM_N"/>
</dbReference>
<dbReference type="Proteomes" id="UP000218209">
    <property type="component" value="Unassembled WGS sequence"/>
</dbReference>
<dbReference type="OrthoDB" id="952271at2759"/>
<evidence type="ECO:0000256" key="1">
    <source>
        <dbReference type="ARBA" id="ARBA00001936"/>
    </source>
</evidence>
<dbReference type="Pfam" id="PF06415">
    <property type="entry name" value="iPGM_N"/>
    <property type="match status" value="1"/>
</dbReference>
<reference evidence="12 13" key="1">
    <citation type="submission" date="2017-03" db="EMBL/GenBank/DDBJ databases">
        <title>WGS assembly of Porphyra umbilicalis.</title>
        <authorList>
            <person name="Brawley S.H."/>
            <person name="Blouin N.A."/>
            <person name="Ficko-Blean E."/>
            <person name="Wheeler G.L."/>
            <person name="Lohr M."/>
            <person name="Goodson H.V."/>
            <person name="Jenkins J.W."/>
            <person name="Blaby-Haas C.E."/>
            <person name="Helliwell K.E."/>
            <person name="Chan C."/>
            <person name="Marriage T."/>
            <person name="Bhattacharya D."/>
            <person name="Klein A.S."/>
            <person name="Badis Y."/>
            <person name="Brodie J."/>
            <person name="Cao Y."/>
            <person name="Collen J."/>
            <person name="Dittami S.M."/>
            <person name="Gachon C.M."/>
            <person name="Green B.R."/>
            <person name="Karpowicz S."/>
            <person name="Kim J.W."/>
            <person name="Kudahl U."/>
            <person name="Lin S."/>
            <person name="Michel G."/>
            <person name="Mittag M."/>
            <person name="Olson B.J."/>
            <person name="Pangilinan J."/>
            <person name="Peng Y."/>
            <person name="Qiu H."/>
            <person name="Shu S."/>
            <person name="Singer J.T."/>
            <person name="Smith A.G."/>
            <person name="Sprecher B.N."/>
            <person name="Wagner V."/>
            <person name="Wang W."/>
            <person name="Wang Z.-Y."/>
            <person name="Yan J."/>
            <person name="Yarish C."/>
            <person name="Zoeuner-Riek S."/>
            <person name="Zhuang Y."/>
            <person name="Zou Y."/>
            <person name="Lindquist E.A."/>
            <person name="Grimwood J."/>
            <person name="Barry K."/>
            <person name="Rokhsar D.S."/>
            <person name="Schmutz J."/>
            <person name="Stiller J.W."/>
            <person name="Grossman A.R."/>
            <person name="Prochnik S.E."/>
        </authorList>
    </citation>
    <scope>NUCLEOTIDE SEQUENCE [LARGE SCALE GENOMIC DNA]</scope>
    <source>
        <strain evidence="12">4086291</strain>
    </source>
</reference>
<protein>
    <recommendedName>
        <fullName evidence="4">phosphoglycerate mutase (2,3-diphosphoglycerate-independent)</fullName>
        <ecNumber evidence="4">5.4.2.12</ecNumber>
    </recommendedName>
</protein>
<evidence type="ECO:0000256" key="10">
    <source>
        <dbReference type="SAM" id="MobiDB-lite"/>
    </source>
</evidence>
<evidence type="ECO:0000313" key="13">
    <source>
        <dbReference type="Proteomes" id="UP000218209"/>
    </source>
</evidence>
<dbReference type="Gene3D" id="3.40.720.10">
    <property type="entry name" value="Alkaline Phosphatase, subunit A"/>
    <property type="match status" value="1"/>
</dbReference>
<dbReference type="AlphaFoldDB" id="A0A1X6NYM1"/>
<evidence type="ECO:0000256" key="5">
    <source>
        <dbReference type="ARBA" id="ARBA00022723"/>
    </source>
</evidence>
<feature type="domain" description="BPG-independent PGAM N-terminal" evidence="11">
    <location>
        <begin position="1"/>
        <end position="186"/>
    </location>
</feature>
<dbReference type="FunFam" id="3.40.1450.10:FF:000002">
    <property type="entry name" value="2,3-bisphosphoglycerate-independent phosphoglycerate mutase"/>
    <property type="match status" value="1"/>
</dbReference>
<dbReference type="EMBL" id="KV918985">
    <property type="protein sequence ID" value="OSX73640.1"/>
    <property type="molecule type" value="Genomic_DNA"/>
</dbReference>
<dbReference type="PIRSF" id="PIRSF001492">
    <property type="entry name" value="IPGAM"/>
    <property type="match status" value="1"/>
</dbReference>